<sequence>MRDELIRDQLIEKTSNPRVQEELLLKDATLSLEDALTLALQVEAATQCAAKIAENKSHTAVQTTWLTLLLYRSRGPSKHASRGAVGIVDPPVMTQGHRTALLGAKHADAVRNLTTSLDGAGLLQLTTLNSHMTRWCQCAP</sequence>
<dbReference type="EMBL" id="CM055745">
    <property type="protein sequence ID" value="KAJ7998293.1"/>
    <property type="molecule type" value="Genomic_DNA"/>
</dbReference>
<evidence type="ECO:0000313" key="1">
    <source>
        <dbReference type="EMBL" id="KAJ7998293.1"/>
    </source>
</evidence>
<evidence type="ECO:0000313" key="2">
    <source>
        <dbReference type="Proteomes" id="UP001157502"/>
    </source>
</evidence>
<comment type="caution">
    <text evidence="1">The sequence shown here is derived from an EMBL/GenBank/DDBJ whole genome shotgun (WGS) entry which is preliminary data.</text>
</comment>
<protein>
    <submittedName>
        <fullName evidence="1">Uncharacterized protein</fullName>
    </submittedName>
</protein>
<reference evidence="1" key="1">
    <citation type="submission" date="2021-05" db="EMBL/GenBank/DDBJ databases">
        <authorList>
            <person name="Pan Q."/>
            <person name="Jouanno E."/>
            <person name="Zahm M."/>
            <person name="Klopp C."/>
            <person name="Cabau C."/>
            <person name="Louis A."/>
            <person name="Berthelot C."/>
            <person name="Parey E."/>
            <person name="Roest Crollius H."/>
            <person name="Montfort J."/>
            <person name="Robinson-Rechavi M."/>
            <person name="Bouchez O."/>
            <person name="Lampietro C."/>
            <person name="Lopez Roques C."/>
            <person name="Donnadieu C."/>
            <person name="Postlethwait J."/>
            <person name="Bobe J."/>
            <person name="Dillon D."/>
            <person name="Chandos A."/>
            <person name="von Hippel F."/>
            <person name="Guiguen Y."/>
        </authorList>
    </citation>
    <scope>NUCLEOTIDE SEQUENCE</scope>
    <source>
        <strain evidence="1">YG-Jan2019</strain>
    </source>
</reference>
<organism evidence="1 2">
    <name type="scientific">Dallia pectoralis</name>
    <name type="common">Alaska blackfish</name>
    <dbReference type="NCBI Taxonomy" id="75939"/>
    <lineage>
        <taxon>Eukaryota</taxon>
        <taxon>Metazoa</taxon>
        <taxon>Chordata</taxon>
        <taxon>Craniata</taxon>
        <taxon>Vertebrata</taxon>
        <taxon>Euteleostomi</taxon>
        <taxon>Actinopterygii</taxon>
        <taxon>Neopterygii</taxon>
        <taxon>Teleostei</taxon>
        <taxon>Protacanthopterygii</taxon>
        <taxon>Esociformes</taxon>
        <taxon>Umbridae</taxon>
        <taxon>Dallia</taxon>
    </lineage>
</organism>
<accession>A0ACC2G3Z9</accession>
<gene>
    <name evidence="1" type="ORF">DPEC_G00221190</name>
</gene>
<keyword evidence="2" id="KW-1185">Reference proteome</keyword>
<dbReference type="Proteomes" id="UP001157502">
    <property type="component" value="Chromosome 18"/>
</dbReference>
<proteinExistence type="predicted"/>
<name>A0ACC2G3Z9_DALPE</name>